<dbReference type="GO" id="GO:0016787">
    <property type="term" value="F:hydrolase activity"/>
    <property type="evidence" value="ECO:0007669"/>
    <property type="project" value="UniProtKB-KW"/>
</dbReference>
<keyword evidence="3" id="KW-1185">Reference proteome</keyword>
<dbReference type="EMBL" id="JACSQC010000003">
    <property type="protein sequence ID" value="MBD8043757.1"/>
    <property type="molecule type" value="Genomic_DNA"/>
</dbReference>
<reference evidence="2 3" key="1">
    <citation type="submission" date="2020-08" db="EMBL/GenBank/DDBJ databases">
        <title>A Genomic Blueprint of the Chicken Gut Microbiome.</title>
        <authorList>
            <person name="Gilroy R."/>
            <person name="Ravi A."/>
            <person name="Getino M."/>
            <person name="Pursley I."/>
            <person name="Horton D.L."/>
            <person name="Alikhan N.-F."/>
            <person name="Baker D."/>
            <person name="Gharbi K."/>
            <person name="Hall N."/>
            <person name="Watson M."/>
            <person name="Adriaenssens E.M."/>
            <person name="Foster-Nyarko E."/>
            <person name="Jarju S."/>
            <person name="Secka A."/>
            <person name="Antonio M."/>
            <person name="Oren A."/>
            <person name="Chaudhuri R."/>
            <person name="La Ragione R.M."/>
            <person name="Hildebrand F."/>
            <person name="Pallen M.J."/>
        </authorList>
    </citation>
    <scope>NUCLEOTIDE SEQUENCE [LARGE SCALE GENOMIC DNA]</scope>
    <source>
        <strain evidence="2 3">Sa2BUA2</strain>
    </source>
</reference>
<dbReference type="SUPFAM" id="SSF55811">
    <property type="entry name" value="Nudix"/>
    <property type="match status" value="1"/>
</dbReference>
<accession>A0ABR8YHR7</accession>
<dbReference type="RefSeq" id="WP_191746668.1">
    <property type="nucleotide sequence ID" value="NZ_JACSQC010000003.1"/>
</dbReference>
<dbReference type="Proteomes" id="UP000652763">
    <property type="component" value="Unassembled WGS sequence"/>
</dbReference>
<dbReference type="InterPro" id="IPR015797">
    <property type="entry name" value="NUDIX_hydrolase-like_dom_sf"/>
</dbReference>
<organism evidence="2 3">
    <name type="scientific">Arthrobacter pullicola</name>
    <dbReference type="NCBI Taxonomy" id="2762224"/>
    <lineage>
        <taxon>Bacteria</taxon>
        <taxon>Bacillati</taxon>
        <taxon>Actinomycetota</taxon>
        <taxon>Actinomycetes</taxon>
        <taxon>Micrococcales</taxon>
        <taxon>Micrococcaceae</taxon>
        <taxon>Arthrobacter</taxon>
    </lineage>
</organism>
<evidence type="ECO:0000313" key="3">
    <source>
        <dbReference type="Proteomes" id="UP000652763"/>
    </source>
</evidence>
<dbReference type="Gene3D" id="3.90.79.10">
    <property type="entry name" value="Nucleoside Triphosphate Pyrophosphohydrolase"/>
    <property type="match status" value="1"/>
</dbReference>
<evidence type="ECO:0000259" key="1">
    <source>
        <dbReference type="PROSITE" id="PS51462"/>
    </source>
</evidence>
<dbReference type="PROSITE" id="PS51462">
    <property type="entry name" value="NUDIX"/>
    <property type="match status" value="1"/>
</dbReference>
<gene>
    <name evidence="2" type="ORF">H9638_08010</name>
</gene>
<comment type="caution">
    <text evidence="2">The sequence shown here is derived from an EMBL/GenBank/DDBJ whole genome shotgun (WGS) entry which is preliminary data.</text>
</comment>
<dbReference type="InterPro" id="IPR000086">
    <property type="entry name" value="NUDIX_hydrolase_dom"/>
</dbReference>
<feature type="domain" description="Nudix hydrolase" evidence="1">
    <location>
        <begin position="44"/>
        <end position="177"/>
    </location>
</feature>
<name>A0ABR8YHR7_9MICC</name>
<dbReference type="CDD" id="cd03424">
    <property type="entry name" value="NUDIX_ADPRase_Nudt5_UGPPase_Nudt14"/>
    <property type="match status" value="1"/>
</dbReference>
<evidence type="ECO:0000313" key="2">
    <source>
        <dbReference type="EMBL" id="MBD8043757.1"/>
    </source>
</evidence>
<proteinExistence type="predicted"/>
<keyword evidence="2" id="KW-0378">Hydrolase</keyword>
<dbReference type="Pfam" id="PF00293">
    <property type="entry name" value="NUDIX"/>
    <property type="match status" value="1"/>
</dbReference>
<protein>
    <submittedName>
        <fullName evidence="2">NUDIX hydrolase</fullName>
    </submittedName>
</protein>
<sequence length="185" mass="19658">MSTAEGSNPELVYAWNGPPRLELWTFEVSRNGKTWKQHRFVADGGVPGVVIVAVHEGRFAMVEHFRPVAGRSFLEFPRGFGTQGGTGSVRAQAGRDAERELREETGLAGTGFTPLGNVWADTSLLQGSAVVVTAKLPSAAPVEAADGETDGLRWVPVEQFPQLAAAGEIADALSMAAYVHWLAAG</sequence>